<evidence type="ECO:0000256" key="1">
    <source>
        <dbReference type="SAM" id="Phobius"/>
    </source>
</evidence>
<keyword evidence="1" id="KW-1133">Transmembrane helix</keyword>
<protein>
    <submittedName>
        <fullName evidence="2">Uncharacterized protein</fullName>
    </submittedName>
</protein>
<keyword evidence="3" id="KW-1185">Reference proteome</keyword>
<accession>A0ABX1DZR0</accession>
<sequence>MARIRLSWPIPTFAAASLAGFLLLAWEGSDLMLLLAGGAWVAAAVALLRPGQGGRATGGQGSDSRAGLVATVDAAGEGDAGGGGGGGAGTG</sequence>
<comment type="caution">
    <text evidence="2">The sequence shown here is derived from an EMBL/GenBank/DDBJ whole genome shotgun (WGS) entry which is preliminary data.</text>
</comment>
<evidence type="ECO:0000313" key="2">
    <source>
        <dbReference type="EMBL" id="NKC30395.1"/>
    </source>
</evidence>
<organism evidence="2 3">
    <name type="scientific">Falsiroseomonas selenitidurans</name>
    <dbReference type="NCBI Taxonomy" id="2716335"/>
    <lineage>
        <taxon>Bacteria</taxon>
        <taxon>Pseudomonadati</taxon>
        <taxon>Pseudomonadota</taxon>
        <taxon>Alphaproteobacteria</taxon>
        <taxon>Acetobacterales</taxon>
        <taxon>Roseomonadaceae</taxon>
        <taxon>Falsiroseomonas</taxon>
    </lineage>
</organism>
<keyword evidence="1" id="KW-0472">Membrane</keyword>
<name>A0ABX1DZR0_9PROT</name>
<evidence type="ECO:0000313" key="3">
    <source>
        <dbReference type="Proteomes" id="UP000787635"/>
    </source>
</evidence>
<dbReference type="Proteomes" id="UP000787635">
    <property type="component" value="Unassembled WGS sequence"/>
</dbReference>
<reference evidence="2 3" key="1">
    <citation type="submission" date="2020-03" db="EMBL/GenBank/DDBJ databases">
        <title>Roseomonas selenitidurans sp. nov. isolated from urban soil.</title>
        <authorList>
            <person name="Liu H."/>
        </authorList>
    </citation>
    <scope>NUCLEOTIDE SEQUENCE [LARGE SCALE GENOMIC DNA]</scope>
    <source>
        <strain evidence="2 3">BU-1</strain>
    </source>
</reference>
<feature type="transmembrane region" description="Helical" evidence="1">
    <location>
        <begin position="7"/>
        <end position="25"/>
    </location>
</feature>
<dbReference type="EMBL" id="JAAVNE010000006">
    <property type="protein sequence ID" value="NKC30395.1"/>
    <property type="molecule type" value="Genomic_DNA"/>
</dbReference>
<gene>
    <name evidence="2" type="ORF">HEQ75_05940</name>
</gene>
<feature type="transmembrane region" description="Helical" evidence="1">
    <location>
        <begin position="31"/>
        <end position="48"/>
    </location>
</feature>
<keyword evidence="1" id="KW-0812">Transmembrane</keyword>
<proteinExistence type="predicted"/>
<dbReference type="RefSeq" id="WP_168028140.1">
    <property type="nucleotide sequence ID" value="NZ_JAAVNE010000006.1"/>
</dbReference>